<evidence type="ECO:0000313" key="2">
    <source>
        <dbReference type="EMBL" id="KAK7576190.1"/>
    </source>
</evidence>
<feature type="region of interest" description="Disordered" evidence="1">
    <location>
        <begin position="936"/>
        <end position="962"/>
    </location>
</feature>
<proteinExistence type="predicted"/>
<keyword evidence="3" id="KW-1185">Reference proteome</keyword>
<name>A0AAN9T9L2_9HEMI</name>
<reference evidence="2 3" key="1">
    <citation type="submission" date="2024-03" db="EMBL/GenBank/DDBJ databases">
        <title>Adaptation during the transition from Ophiocordyceps entomopathogen to insect associate is accompanied by gene loss and intensified selection.</title>
        <authorList>
            <person name="Ward C.M."/>
            <person name="Onetto C.A."/>
            <person name="Borneman A.R."/>
        </authorList>
    </citation>
    <scope>NUCLEOTIDE SEQUENCE [LARGE SCALE GENOMIC DNA]</scope>
    <source>
        <strain evidence="2">AWRI1</strain>
        <tissue evidence="2">Single Adult Female</tissue>
    </source>
</reference>
<feature type="compositionally biased region" description="Basic residues" evidence="1">
    <location>
        <begin position="1023"/>
        <end position="1036"/>
    </location>
</feature>
<feature type="region of interest" description="Disordered" evidence="1">
    <location>
        <begin position="114"/>
        <end position="144"/>
    </location>
</feature>
<feature type="region of interest" description="Disordered" evidence="1">
    <location>
        <begin position="590"/>
        <end position="630"/>
    </location>
</feature>
<feature type="compositionally biased region" description="Basic and acidic residues" evidence="1">
    <location>
        <begin position="941"/>
        <end position="962"/>
    </location>
</feature>
<protein>
    <submittedName>
        <fullName evidence="2">Uncharacterized protein</fullName>
    </submittedName>
</protein>
<sequence>MTERSPLNFWRIRPPQSSPSSKSALNLIQPFAYYPIQSQFETFHVKNSSLSNTQEFFHSVSENYTSSINSTFPAIRNRIKRCGIPVDLTTLKSRQRETRSYLVSKIRRQIQEIKNKRLRRSKSKAAPNSLFDSPEIKKDQRSTEKKNVFPNIEVMNLTKFTSTNEPNKTKTYGNEVWDDQSSTTNKSIGIFGDEYTKTSTVSTSSFNQTEPAISYQTIPVDTFDIIPNESKKDSLETSSTPETTSDLSAFGTDSSAFAFTLPMDTKKFEEVNQNNSEKSLTQETTTAANFKEMYDLMKPTSDSNFLKPDNDMLDPYQNIIRILNFTNDTVKENSIPKNDNLQENLESILTSPLFFNENRTQQSIIAPVEWPPVENREIALNSSRHPSSSEHLFAVEDLLTTSKISLITNETAQEISANENSLSIEGKTLTESSSTTENFRLKTTQEITYPTKNFEQTQIVSANILPQTNNPTSFTNYGNHHTILMKSEVPDSLSTPIKFPLIEKATSSQNKVGISTEVHDGLPKAENSVSSSTDANHFTKEMDNFSEDYSQLTDENLQFSTPAIVSDPPKMNKSKNYKLKHFLEHSSENLFERNNDGSSNTISKSKKSSHIPSIPSTHSPEEFYSTSTFTGSPTTTISTLKIATENWINATDSDYETETQEIFKDENLPPIVLFHDTESRPQDLITPSLLRKTAKIQPDEPVPPMNPNENWKIGQNDTYYTIDELRSFFRMKKKSQAARKGPKKHQPEVIIDLNGLNETTIIDFLKHNQSNADQNEKIFFNSTRYKIFKLFSNSTNNNFDHSGMSNKSINTNSFYSLIPPEADLYRGMNSSQQTSGSSDLKLEILKYLSLLKENQLNLTTENALAFFQELSSLNETFLQPTYLNKNDFENISNNNGILEENDGRNETEKRNIVEDESSSIQEELNIFNKKNITGEKSVNNTEKEELHNDEKNEMEGKSVHSTEKKVDANKILLNHNFLPEFYRHFKVKPRDPHEQLIKEQFNFVNPQIVDNFLDVYKRYSPRHSRSRMRQQNHRNYGRSNEDINWIPRPRNYRNEPPDNFVGNLLRELGRLRKSIPAAYVSHGYAN</sequence>
<comment type="caution">
    <text evidence="2">The sequence shown here is derived from an EMBL/GenBank/DDBJ whole genome shotgun (WGS) entry which is preliminary data.</text>
</comment>
<feature type="region of interest" description="Disordered" evidence="1">
    <location>
        <begin position="1023"/>
        <end position="1043"/>
    </location>
</feature>
<gene>
    <name evidence="2" type="ORF">V9T40_012476</name>
</gene>
<feature type="compositionally biased region" description="Basic and acidic residues" evidence="1">
    <location>
        <begin position="134"/>
        <end position="144"/>
    </location>
</feature>
<dbReference type="AlphaFoldDB" id="A0AAN9T9L2"/>
<evidence type="ECO:0000313" key="3">
    <source>
        <dbReference type="Proteomes" id="UP001367676"/>
    </source>
</evidence>
<organism evidence="2 3">
    <name type="scientific">Parthenolecanium corni</name>
    <dbReference type="NCBI Taxonomy" id="536013"/>
    <lineage>
        <taxon>Eukaryota</taxon>
        <taxon>Metazoa</taxon>
        <taxon>Ecdysozoa</taxon>
        <taxon>Arthropoda</taxon>
        <taxon>Hexapoda</taxon>
        <taxon>Insecta</taxon>
        <taxon>Pterygota</taxon>
        <taxon>Neoptera</taxon>
        <taxon>Paraneoptera</taxon>
        <taxon>Hemiptera</taxon>
        <taxon>Sternorrhyncha</taxon>
        <taxon>Coccoidea</taxon>
        <taxon>Coccidae</taxon>
        <taxon>Parthenolecanium</taxon>
    </lineage>
</organism>
<dbReference type="Proteomes" id="UP001367676">
    <property type="component" value="Unassembled WGS sequence"/>
</dbReference>
<evidence type="ECO:0000256" key="1">
    <source>
        <dbReference type="SAM" id="MobiDB-lite"/>
    </source>
</evidence>
<accession>A0AAN9T9L2</accession>
<dbReference type="EMBL" id="JBBCAQ010000036">
    <property type="protein sequence ID" value="KAK7576190.1"/>
    <property type="molecule type" value="Genomic_DNA"/>
</dbReference>
<feature type="region of interest" description="Disordered" evidence="1">
    <location>
        <begin position="1"/>
        <end position="21"/>
    </location>
</feature>